<dbReference type="InterPro" id="IPR046906">
    <property type="entry name" value="Mab-21_HhH/H2TH-like"/>
</dbReference>
<feature type="domain" description="Mab-21-like HhH/H2TH-like" evidence="4">
    <location>
        <begin position="254"/>
        <end position="333"/>
    </location>
</feature>
<evidence type="ECO:0000256" key="2">
    <source>
        <dbReference type="PROSITE-ProRule" id="PRU00339"/>
    </source>
</evidence>
<proteinExistence type="inferred from homology"/>
<evidence type="ECO:0000313" key="6">
    <source>
        <dbReference type="Proteomes" id="UP001634394"/>
    </source>
</evidence>
<keyword evidence="6" id="KW-1185">Reference proteome</keyword>
<dbReference type="InterPro" id="IPR024810">
    <property type="entry name" value="MAB21L/cGLR"/>
</dbReference>
<keyword evidence="2" id="KW-0802">TPR repeat</keyword>
<dbReference type="SMART" id="SM01265">
    <property type="entry name" value="Mab-21"/>
    <property type="match status" value="1"/>
</dbReference>
<evidence type="ECO:0000259" key="3">
    <source>
        <dbReference type="Pfam" id="PF03281"/>
    </source>
</evidence>
<dbReference type="Pfam" id="PF20266">
    <property type="entry name" value="Mab-21_C"/>
    <property type="match status" value="1"/>
</dbReference>
<evidence type="ECO:0008006" key="7">
    <source>
        <dbReference type="Google" id="ProtNLM"/>
    </source>
</evidence>
<dbReference type="PANTHER" id="PTHR10656">
    <property type="entry name" value="CELL FATE DETERMINING PROTEIN MAB21-RELATED"/>
    <property type="match status" value="1"/>
</dbReference>
<dbReference type="InterPro" id="IPR019734">
    <property type="entry name" value="TPR_rpt"/>
</dbReference>
<dbReference type="InterPro" id="IPR046903">
    <property type="entry name" value="Mab-21-like_nuc_Trfase"/>
</dbReference>
<organism evidence="5 6">
    <name type="scientific">Sinanodonta woodiana</name>
    <name type="common">Chinese pond mussel</name>
    <name type="synonym">Anodonta woodiana</name>
    <dbReference type="NCBI Taxonomy" id="1069815"/>
    <lineage>
        <taxon>Eukaryota</taxon>
        <taxon>Metazoa</taxon>
        <taxon>Spiralia</taxon>
        <taxon>Lophotrochozoa</taxon>
        <taxon>Mollusca</taxon>
        <taxon>Bivalvia</taxon>
        <taxon>Autobranchia</taxon>
        <taxon>Heteroconchia</taxon>
        <taxon>Palaeoheterodonta</taxon>
        <taxon>Unionida</taxon>
        <taxon>Unionoidea</taxon>
        <taxon>Unionidae</taxon>
        <taxon>Unioninae</taxon>
        <taxon>Sinanodonta</taxon>
    </lineage>
</organism>
<comment type="caution">
    <text evidence="5">The sequence shown here is derived from an EMBL/GenBank/DDBJ whole genome shotgun (WGS) entry which is preliminary data.</text>
</comment>
<dbReference type="Proteomes" id="UP001634394">
    <property type="component" value="Unassembled WGS sequence"/>
</dbReference>
<dbReference type="AlphaFoldDB" id="A0ABD3W9Z5"/>
<sequence length="716" mass="83169">MSGNLPIIFIPESFLLSQILDDVGLTQDDRQKMAEFANVLETIHNFHSMFQGFERSVYFFGSRSEGATTPDLQSDTDYLFCWENKPVSTELSQWTPHMENGLMISEEDTHPGYVKIQQLNPNKPEPLYGVNLPFCIRDIGGRILRLSLDFVKRTFPNSSGPAETRPRDTGIISSDYVTCRRCRQWPPLAENWLLRRRPFNWPSSEKLLEMKKYGCFVVPIGYSHSMARNVEWRLSFTHCERDLVRMFNNTQLKVFVILKMIKTSFIKPVVEDKFTTYHCKVCVFWMLERTDPRIWKPENLIMCVLMCLKTLYQWLSAGFCPDYFIPENNLYDKKLYGSVLTTVRDLIGSITEKTILLRLKQIPLDDVGERLKLCVEKTMFLPHSTAAEKRNEEINLRERAVLSNISTTREKTLFSIQRRQTNHVKVLTTLSSMMQSEHATAVKAAKLMFPFIETNYAFYAIAQELENNADGHTRERLLSLITKLVQDCKKTDVTSERLKLVGVLICIGEMEKAVELLEEIKDELKSHCIRLCGCYENKLRKNNDFTEKVITEKWTTEELLQKCVAYCVMYTTLEMSIVPKAMRMEFFRISATPAGVKADTEVTWRHMAVADSGAYILFLQYQLIHQPWKQKEKQQALVDLMCFIIRDPDQAHKETSYNLLGYSLMEEGNLAEAFWCFARSIEVRPIHNAAMWHMCTLLSKLVNDKEVNIYTRNLHS</sequence>
<name>A0ABD3W9Z5_SINWO</name>
<evidence type="ECO:0000313" key="5">
    <source>
        <dbReference type="EMBL" id="KAL3870704.1"/>
    </source>
</evidence>
<dbReference type="EMBL" id="JBJQND010000007">
    <property type="protein sequence ID" value="KAL3870704.1"/>
    <property type="molecule type" value="Genomic_DNA"/>
</dbReference>
<evidence type="ECO:0000259" key="4">
    <source>
        <dbReference type="Pfam" id="PF20266"/>
    </source>
</evidence>
<gene>
    <name evidence="5" type="ORF">ACJMK2_038748</name>
</gene>
<dbReference type="Gene3D" id="1.10.1410.40">
    <property type="match status" value="1"/>
</dbReference>
<comment type="similarity">
    <text evidence="1">Belongs to the mab-21 family.</text>
</comment>
<feature type="repeat" description="TPR" evidence="2">
    <location>
        <begin position="654"/>
        <end position="687"/>
    </location>
</feature>
<feature type="domain" description="Mab-21-like nucleotidyltransferase" evidence="3">
    <location>
        <begin position="172"/>
        <end position="244"/>
    </location>
</feature>
<protein>
    <recommendedName>
        <fullName evidence="7">Mab-21-like HhH/H2TH-like domain-containing protein</fullName>
    </recommendedName>
</protein>
<reference evidence="5 6" key="1">
    <citation type="submission" date="2024-11" db="EMBL/GenBank/DDBJ databases">
        <title>Chromosome-level genome assembly of the freshwater bivalve Anodonta woodiana.</title>
        <authorList>
            <person name="Chen X."/>
        </authorList>
    </citation>
    <scope>NUCLEOTIDE SEQUENCE [LARGE SCALE GENOMIC DNA]</scope>
    <source>
        <strain evidence="5">MN2024</strain>
        <tissue evidence="5">Gills</tissue>
    </source>
</reference>
<accession>A0ABD3W9Z5</accession>
<dbReference type="PANTHER" id="PTHR10656:SF69">
    <property type="entry name" value="MAB-21-LIKE HHH_H2TH-LIKE DOMAIN-CONTAINING PROTEIN"/>
    <property type="match status" value="1"/>
</dbReference>
<dbReference type="Pfam" id="PF03281">
    <property type="entry name" value="Mab-21"/>
    <property type="match status" value="1"/>
</dbReference>
<dbReference type="PROSITE" id="PS50005">
    <property type="entry name" value="TPR"/>
    <property type="match status" value="1"/>
</dbReference>
<evidence type="ECO:0000256" key="1">
    <source>
        <dbReference type="ARBA" id="ARBA00008307"/>
    </source>
</evidence>